<dbReference type="InterPro" id="IPR038409">
    <property type="entry name" value="Ycf54-like_sf"/>
</dbReference>
<name>A0A3G3MGJ7_9FLOR</name>
<dbReference type="EMBL" id="MH281627">
    <property type="protein sequence ID" value="AYR05955.1"/>
    <property type="molecule type" value="Genomic_DNA"/>
</dbReference>
<dbReference type="Pfam" id="PF10674">
    <property type="entry name" value="Ycf54"/>
    <property type="match status" value="1"/>
</dbReference>
<accession>A0A3G3MGJ7</accession>
<dbReference type="PANTHER" id="PTHR35319">
    <property type="match status" value="1"/>
</dbReference>
<dbReference type="PANTHER" id="PTHR35319:SF2">
    <property type="entry name" value="YCF54"/>
    <property type="match status" value="1"/>
</dbReference>
<gene>
    <name evidence="2" type="primary">ycf54</name>
</gene>
<sequence length="111" mass="13073">MIQYYFLVASQDFLLYQEPIEEILRERINHYKNLNKDIDFAFTTNLSFLDDPDLKYIKKQLLKPSAAIISRNPQFINWLKLRIHYAIKGSFLSASMQIQNTIASFDKINAP</sequence>
<evidence type="ECO:0008006" key="3">
    <source>
        <dbReference type="Google" id="ProtNLM"/>
    </source>
</evidence>
<keyword evidence="2" id="KW-0934">Plastid</keyword>
<evidence type="ECO:0000256" key="1">
    <source>
        <dbReference type="ARBA" id="ARBA00043978"/>
    </source>
</evidence>
<evidence type="ECO:0000313" key="2">
    <source>
        <dbReference type="EMBL" id="AYR05955.1"/>
    </source>
</evidence>
<protein>
    <recommendedName>
        <fullName evidence="3">Ycf54</fullName>
    </recommendedName>
</protein>
<dbReference type="AlphaFoldDB" id="A0A3G3MGJ7"/>
<dbReference type="InterPro" id="IPR019616">
    <property type="entry name" value="Ycf54"/>
</dbReference>
<reference evidence="2" key="1">
    <citation type="journal article" date="2018" name="Genome Biol. Evol.">
        <title>Mitochondrial and Plastid Genomes from Coralline Red Algae Provide Insights into the Incongruent Evolutionary Histories of Organelles.</title>
        <authorList>
            <person name="Lee J."/>
            <person name="Song H.J."/>
            <person name="In Park S."/>
            <person name="Lee Y.M."/>
            <person name="Jeong S.Y."/>
            <person name="Oh Cho T."/>
            <person name="Kim J.H."/>
            <person name="Choi H.G."/>
            <person name="Choi C.G."/>
            <person name="Nelson W.A."/>
            <person name="Fredericq S."/>
            <person name="Bhattacharya D."/>
            <person name="Su Yoon H."/>
        </authorList>
    </citation>
    <scope>NUCLEOTIDE SEQUENCE</scope>
</reference>
<organism evidence="2">
    <name type="scientific">Lithothamnion sp</name>
    <dbReference type="NCBI Taxonomy" id="1940749"/>
    <lineage>
        <taxon>Eukaryota</taxon>
        <taxon>Rhodophyta</taxon>
        <taxon>Florideophyceae</taxon>
        <taxon>Corallinophycidae</taxon>
        <taxon>Hapalidiales</taxon>
        <taxon>Hapalidiaceae</taxon>
        <taxon>Melobesioideae</taxon>
        <taxon>Lithothamnion</taxon>
    </lineage>
</organism>
<comment type="similarity">
    <text evidence="1">Belongs to the ycf54 family.</text>
</comment>
<dbReference type="Gene3D" id="3.30.70.1860">
    <property type="entry name" value="Uncharacterised protein family Ycf54"/>
    <property type="match status" value="1"/>
</dbReference>
<proteinExistence type="inferred from homology"/>
<geneLocation type="plastid" evidence="2"/>